<keyword evidence="2" id="KW-1185">Reference proteome</keyword>
<proteinExistence type="predicted"/>
<comment type="caution">
    <text evidence="1">The sequence shown here is derived from an EMBL/GenBank/DDBJ whole genome shotgun (WGS) entry which is preliminary data.</text>
</comment>
<gene>
    <name evidence="1" type="ORF">GC102_06980</name>
</gene>
<dbReference type="EMBL" id="WHOC01000030">
    <property type="protein sequence ID" value="NOU85521.1"/>
    <property type="molecule type" value="Genomic_DNA"/>
</dbReference>
<reference evidence="1 2" key="1">
    <citation type="submission" date="2019-10" db="EMBL/GenBank/DDBJ databases">
        <title>Description of Paenibacillus choica sp. nov.</title>
        <authorList>
            <person name="Carlier A."/>
            <person name="Qi S."/>
        </authorList>
    </citation>
    <scope>NUCLEOTIDE SEQUENCE [LARGE SCALE GENOMIC DNA]</scope>
    <source>
        <strain evidence="1 2">LMG 31460</strain>
    </source>
</reference>
<evidence type="ECO:0000313" key="1">
    <source>
        <dbReference type="EMBL" id="NOU85521.1"/>
    </source>
</evidence>
<organism evidence="1 2">
    <name type="scientific">Paenibacillus germinis</name>
    <dbReference type="NCBI Taxonomy" id="2654979"/>
    <lineage>
        <taxon>Bacteria</taxon>
        <taxon>Bacillati</taxon>
        <taxon>Bacillota</taxon>
        <taxon>Bacilli</taxon>
        <taxon>Bacillales</taxon>
        <taxon>Paenibacillaceae</taxon>
        <taxon>Paenibacillus</taxon>
    </lineage>
</organism>
<dbReference type="InterPro" id="IPR027417">
    <property type="entry name" value="P-loop_NTPase"/>
</dbReference>
<accession>A0ABX1YZQ2</accession>
<sequence>MDGKIPLFIVTGASGAGKTTVIKELRGLLPDVDIFDIDSIHPFVGDDWNKIQNIWLRVARNIAESGRISIICGTMMPWDVEKCEDYLYFKNIYYLNLHCDDETRELRLRARNWSEEMIQEHKSFAKWLLENADKAYTPPMPTVDTSKTGVIEVAIQISEWVHGHIHLSTK</sequence>
<evidence type="ECO:0000313" key="2">
    <source>
        <dbReference type="Proteomes" id="UP000658690"/>
    </source>
</evidence>
<dbReference type="Gene3D" id="3.40.50.300">
    <property type="entry name" value="P-loop containing nucleotide triphosphate hydrolases"/>
    <property type="match status" value="1"/>
</dbReference>
<dbReference type="RefSeq" id="WP_171688837.1">
    <property type="nucleotide sequence ID" value="NZ_WHOC01000030.1"/>
</dbReference>
<dbReference type="Proteomes" id="UP000658690">
    <property type="component" value="Unassembled WGS sequence"/>
</dbReference>
<protein>
    <submittedName>
        <fullName evidence="1">AAA family ATPase</fullName>
    </submittedName>
</protein>
<name>A0ABX1YZQ2_9BACL</name>
<dbReference type="SUPFAM" id="SSF52540">
    <property type="entry name" value="P-loop containing nucleoside triphosphate hydrolases"/>
    <property type="match status" value="1"/>
</dbReference>